<name>A0A4Y2N854_ARAVE</name>
<evidence type="ECO:0008006" key="5">
    <source>
        <dbReference type="Google" id="ProtNLM"/>
    </source>
</evidence>
<evidence type="ECO:0000256" key="2">
    <source>
        <dbReference type="SAM" id="MobiDB-lite"/>
    </source>
</evidence>
<evidence type="ECO:0000313" key="3">
    <source>
        <dbReference type="EMBL" id="GBN35565.1"/>
    </source>
</evidence>
<comment type="caution">
    <text evidence="3">The sequence shown here is derived from an EMBL/GenBank/DDBJ whole genome shotgun (WGS) entry which is preliminary data.</text>
</comment>
<dbReference type="Proteomes" id="UP000499080">
    <property type="component" value="Unassembled WGS sequence"/>
</dbReference>
<keyword evidence="4" id="KW-1185">Reference proteome</keyword>
<accession>A0A4Y2N854</accession>
<reference evidence="3 4" key="1">
    <citation type="journal article" date="2019" name="Sci. Rep.">
        <title>Orb-weaving spider Araneus ventricosus genome elucidates the spidroin gene catalogue.</title>
        <authorList>
            <person name="Kono N."/>
            <person name="Nakamura H."/>
            <person name="Ohtoshi R."/>
            <person name="Moran D.A.P."/>
            <person name="Shinohara A."/>
            <person name="Yoshida Y."/>
            <person name="Fujiwara M."/>
            <person name="Mori M."/>
            <person name="Tomita M."/>
            <person name="Arakawa K."/>
        </authorList>
    </citation>
    <scope>NUCLEOTIDE SEQUENCE [LARGE SCALE GENOMIC DNA]</scope>
</reference>
<comment type="similarity">
    <text evidence="1">Belongs to the TPPP family.</text>
</comment>
<dbReference type="OrthoDB" id="7340997at2759"/>
<dbReference type="AlphaFoldDB" id="A0A4Y2N854"/>
<feature type="region of interest" description="Disordered" evidence="2">
    <location>
        <begin position="65"/>
        <end position="90"/>
    </location>
</feature>
<feature type="region of interest" description="Disordered" evidence="2">
    <location>
        <begin position="182"/>
        <end position="202"/>
    </location>
</feature>
<protein>
    <recommendedName>
        <fullName evidence="5">EF-hand domain-containing protein</fullName>
    </recommendedName>
</protein>
<feature type="non-terminal residue" evidence="3">
    <location>
        <position position="202"/>
    </location>
</feature>
<gene>
    <name evidence="3" type="ORF">AVEN_189377_1</name>
</gene>
<dbReference type="InterPro" id="IPR011992">
    <property type="entry name" value="EF-hand-dom_pair"/>
</dbReference>
<dbReference type="GO" id="GO:0015631">
    <property type="term" value="F:tubulin binding"/>
    <property type="evidence" value="ECO:0007669"/>
    <property type="project" value="InterPro"/>
</dbReference>
<proteinExistence type="inferred from homology"/>
<dbReference type="Gene3D" id="1.10.238.10">
    <property type="entry name" value="EF-hand"/>
    <property type="match status" value="1"/>
</dbReference>
<dbReference type="SUPFAM" id="SSF47473">
    <property type="entry name" value="EF-hand"/>
    <property type="match status" value="1"/>
</dbReference>
<dbReference type="EMBL" id="BGPR01126772">
    <property type="protein sequence ID" value="GBN35565.1"/>
    <property type="molecule type" value="Genomic_DNA"/>
</dbReference>
<dbReference type="InterPro" id="IPR008907">
    <property type="entry name" value="TPP/p25"/>
</dbReference>
<evidence type="ECO:0000313" key="4">
    <source>
        <dbReference type="Proteomes" id="UP000499080"/>
    </source>
</evidence>
<feature type="compositionally biased region" description="Polar residues" evidence="2">
    <location>
        <begin position="65"/>
        <end position="81"/>
    </location>
</feature>
<evidence type="ECO:0000256" key="1">
    <source>
        <dbReference type="ARBA" id="ARBA00010994"/>
    </source>
</evidence>
<dbReference type="GO" id="GO:0046785">
    <property type="term" value="P:microtubule polymerization"/>
    <property type="evidence" value="ECO:0007669"/>
    <property type="project" value="InterPro"/>
</dbReference>
<dbReference type="Pfam" id="PF05517">
    <property type="entry name" value="p25-alpha"/>
    <property type="match status" value="1"/>
</dbReference>
<organism evidence="3 4">
    <name type="scientific">Araneus ventricosus</name>
    <name type="common">Orbweaver spider</name>
    <name type="synonym">Epeira ventricosa</name>
    <dbReference type="NCBI Taxonomy" id="182803"/>
    <lineage>
        <taxon>Eukaryota</taxon>
        <taxon>Metazoa</taxon>
        <taxon>Ecdysozoa</taxon>
        <taxon>Arthropoda</taxon>
        <taxon>Chelicerata</taxon>
        <taxon>Arachnida</taxon>
        <taxon>Araneae</taxon>
        <taxon>Araneomorphae</taxon>
        <taxon>Entelegynae</taxon>
        <taxon>Araneoidea</taxon>
        <taxon>Araneidae</taxon>
        <taxon>Araneus</taxon>
    </lineage>
</organism>
<sequence length="202" mass="22579">MNWGGGSPPPVIVRTSYGRGWAVRLCWPLGPDLSTRRYRTTVIQCSPVCFGRSGAVFTVISSAPNRMSQKDNNTNSDNFSARKQKNQDGGKDIKARFDEYAAFQDRESCGSITLNNIQMWLKQAELLDDKDGISEAETVKAFEKISKGKQRMNFDEFEEFIETISSIVNMNAKELTKKLISTTEQGVGRSSPPMRGAQHLET</sequence>